<dbReference type="Pfam" id="PF12728">
    <property type="entry name" value="HTH_17"/>
    <property type="match status" value="1"/>
</dbReference>
<accession>A0A485M3V0</accession>
<reference evidence="2" key="1">
    <citation type="submission" date="2019-03" db="EMBL/GenBank/DDBJ databases">
        <authorList>
            <person name="Hao L."/>
        </authorList>
    </citation>
    <scope>NUCLEOTIDE SEQUENCE</scope>
</reference>
<dbReference type="InterPro" id="IPR041657">
    <property type="entry name" value="HTH_17"/>
</dbReference>
<gene>
    <name evidence="2" type="ORF">SCFA_3390003</name>
</gene>
<dbReference type="AlphaFoldDB" id="A0A485M3V0"/>
<feature type="domain" description="Helix-turn-helix" evidence="1">
    <location>
        <begin position="9"/>
        <end position="60"/>
    </location>
</feature>
<proteinExistence type="predicted"/>
<evidence type="ECO:0000313" key="2">
    <source>
        <dbReference type="EMBL" id="VFU16505.1"/>
    </source>
</evidence>
<evidence type="ECO:0000259" key="1">
    <source>
        <dbReference type="Pfam" id="PF12728"/>
    </source>
</evidence>
<organism evidence="2">
    <name type="scientific">anaerobic digester metagenome</name>
    <dbReference type="NCBI Taxonomy" id="1263854"/>
    <lineage>
        <taxon>unclassified sequences</taxon>
        <taxon>metagenomes</taxon>
        <taxon>ecological metagenomes</taxon>
    </lineage>
</organism>
<dbReference type="EMBL" id="CAADRN010000267">
    <property type="protein sequence ID" value="VFU16505.1"/>
    <property type="molecule type" value="Genomic_DNA"/>
</dbReference>
<name>A0A485M3V0_9ZZZZ</name>
<sequence length="288" mass="33704">MFNTPTGRYLSTAQAGEFLGVTPSRIHRLVRDGFLEVKDTRFYKFGKNYYFDRTDVERLLPRIPEIKRKWQAEEDARLGAKRAAFKRLNAEKKAREYQHVKEQFFLSLEHYPEKSATLLKASFYLYHLNHYAKGGEDYLYDLKEKVLRKFTEKFSAEEGLEILFVEGGQKISLCDSCRQKALKMGLDYIRYKSAYGGCPRCKKRSDYYSLFEFRVRYGEHSFCFHTPYYVARNWINVPSGLPHKTRARGKEEGRAFGRPISEAEAMAVSLEEVIGELERFLGDRPEEG</sequence>
<protein>
    <recommendedName>
        <fullName evidence="1">Helix-turn-helix domain-containing protein</fullName>
    </recommendedName>
</protein>